<dbReference type="Proteomes" id="UP000305109">
    <property type="component" value="Unassembled WGS sequence"/>
</dbReference>
<sequence length="115" mass="12227">MTKSAAATARDRIAAEQAATAHRIESLTARLADILDGSELTTNDDEHDPEGSTIAFERAQVTSLLGDARQELEDLDAALRRVEVGSYGVCVKCGRPIGAERLDVLPAVVTCIDCS</sequence>
<evidence type="ECO:0000259" key="5">
    <source>
        <dbReference type="Pfam" id="PF01258"/>
    </source>
</evidence>
<name>A0ABY2RRG5_9NOCA</name>
<dbReference type="Gene3D" id="1.20.120.910">
    <property type="entry name" value="DksA, coiled-coil domain"/>
    <property type="match status" value="1"/>
</dbReference>
<evidence type="ECO:0000313" key="6">
    <source>
        <dbReference type="EMBL" id="TJZ79974.1"/>
    </source>
</evidence>
<keyword evidence="1" id="KW-0479">Metal-binding</keyword>
<keyword evidence="7" id="KW-1185">Reference proteome</keyword>
<comment type="caution">
    <text evidence="6">The sequence shown here is derived from an EMBL/GenBank/DDBJ whole genome shotgun (WGS) entry which is preliminary data.</text>
</comment>
<keyword evidence="2" id="KW-0863">Zinc-finger</keyword>
<reference evidence="6 7" key="1">
    <citation type="submission" date="2019-04" db="EMBL/GenBank/DDBJ databases">
        <title>Rhodococcus oryzae sp. nov., a novel actinomycete isolated from rhizosphere soil of rice (Oryza sativa L.).</title>
        <authorList>
            <person name="Li C."/>
        </authorList>
    </citation>
    <scope>NUCLEOTIDE SEQUENCE [LARGE SCALE GENOMIC DNA]</scope>
    <source>
        <strain evidence="6 7">NEAU-CX67</strain>
    </source>
</reference>
<gene>
    <name evidence="6" type="ORF">FCG67_03515</name>
</gene>
<evidence type="ECO:0000256" key="3">
    <source>
        <dbReference type="ARBA" id="ARBA00022833"/>
    </source>
</evidence>
<accession>A0ABY2RRG5</accession>
<organism evidence="6 7">
    <name type="scientific">Rhodococcus oryzae</name>
    <dbReference type="NCBI Taxonomy" id="2571143"/>
    <lineage>
        <taxon>Bacteria</taxon>
        <taxon>Bacillati</taxon>
        <taxon>Actinomycetota</taxon>
        <taxon>Actinomycetes</taxon>
        <taxon>Mycobacteriales</taxon>
        <taxon>Nocardiaceae</taxon>
        <taxon>Rhodococcus</taxon>
    </lineage>
</organism>
<dbReference type="Pfam" id="PF01258">
    <property type="entry name" value="zf-dskA_traR"/>
    <property type="match status" value="1"/>
</dbReference>
<evidence type="ECO:0000256" key="2">
    <source>
        <dbReference type="ARBA" id="ARBA00022771"/>
    </source>
</evidence>
<dbReference type="InterPro" id="IPR000962">
    <property type="entry name" value="Znf_DskA_TraR"/>
</dbReference>
<protein>
    <submittedName>
        <fullName evidence="6">Dksa/trar family transcriptional regulator</fullName>
    </submittedName>
</protein>
<evidence type="ECO:0000313" key="7">
    <source>
        <dbReference type="Proteomes" id="UP000305109"/>
    </source>
</evidence>
<evidence type="ECO:0000256" key="1">
    <source>
        <dbReference type="ARBA" id="ARBA00022723"/>
    </source>
</evidence>
<dbReference type="PANTHER" id="PTHR33823">
    <property type="entry name" value="RNA POLYMERASE-BINDING TRANSCRIPTION FACTOR DKSA-RELATED"/>
    <property type="match status" value="1"/>
</dbReference>
<dbReference type="EMBL" id="SUMD01000002">
    <property type="protein sequence ID" value="TJZ79974.1"/>
    <property type="molecule type" value="Genomic_DNA"/>
</dbReference>
<dbReference type="SUPFAM" id="SSF57716">
    <property type="entry name" value="Glucocorticoid receptor-like (DNA-binding domain)"/>
    <property type="match status" value="1"/>
</dbReference>
<evidence type="ECO:0000256" key="4">
    <source>
        <dbReference type="PROSITE-ProRule" id="PRU00510"/>
    </source>
</evidence>
<feature type="domain" description="Zinc finger DksA/TraR C4-type" evidence="5">
    <location>
        <begin position="85"/>
        <end position="114"/>
    </location>
</feature>
<dbReference type="PANTHER" id="PTHR33823:SF4">
    <property type="entry name" value="GENERAL STRESS PROTEIN 16O"/>
    <property type="match status" value="1"/>
</dbReference>
<keyword evidence="3" id="KW-0862">Zinc</keyword>
<feature type="zinc finger region" description="dksA C4-type" evidence="4">
    <location>
        <begin position="90"/>
        <end position="114"/>
    </location>
</feature>
<dbReference type="PROSITE" id="PS51128">
    <property type="entry name" value="ZF_DKSA_2"/>
    <property type="match status" value="1"/>
</dbReference>
<dbReference type="RefSeq" id="WP_136907240.1">
    <property type="nucleotide sequence ID" value="NZ_SUMD01000002.1"/>
</dbReference>
<proteinExistence type="predicted"/>